<dbReference type="Pfam" id="PF10262">
    <property type="entry name" value="Rdx"/>
    <property type="match status" value="1"/>
</dbReference>
<feature type="compositionally biased region" description="Basic and acidic residues" evidence="2">
    <location>
        <begin position="150"/>
        <end position="170"/>
    </location>
</feature>
<feature type="region of interest" description="Disordered" evidence="2">
    <location>
        <begin position="123"/>
        <end position="170"/>
    </location>
</feature>
<reference evidence="3" key="1">
    <citation type="journal article" date="2022" name="DNA Res.">
        <title>Genome analysis of five recently described species of the CUG-Ser clade uncovers Candida theae as a new hybrid lineage with pathogenic potential in the Candida parapsilosis species complex.</title>
        <authorList>
            <person name="Mixao V."/>
            <person name="Del Olmo V."/>
            <person name="Hegedusova E."/>
            <person name="Saus E."/>
            <person name="Pryszcz L."/>
            <person name="Cillingova A."/>
            <person name="Nosek J."/>
            <person name="Gabaldon T."/>
        </authorList>
    </citation>
    <scope>NUCLEOTIDE SEQUENCE</scope>
    <source>
        <strain evidence="3">CBS 10844</strain>
    </source>
</reference>
<evidence type="ECO:0000313" key="3">
    <source>
        <dbReference type="EMBL" id="KAI3406689.1"/>
    </source>
</evidence>
<dbReference type="InterPro" id="IPR036249">
    <property type="entry name" value="Thioredoxin-like_sf"/>
</dbReference>
<keyword evidence="1" id="KW-0676">Redox-active center</keyword>
<evidence type="ECO:0000313" key="4">
    <source>
        <dbReference type="Proteomes" id="UP001202479"/>
    </source>
</evidence>
<proteinExistence type="predicted"/>
<dbReference type="InterPro" id="IPR011893">
    <property type="entry name" value="Selenoprotein_Rdx-typ"/>
</dbReference>
<keyword evidence="4" id="KW-1185">Reference proteome</keyword>
<dbReference type="Gene3D" id="3.40.30.10">
    <property type="entry name" value="Glutaredoxin"/>
    <property type="match status" value="1"/>
</dbReference>
<sequence length="182" mass="20772">MSASNFLDSPLQFVKTPRIIIQYCTKCKWTNRAFWYAQELFQTFTDPLDIAEIALQPRVDIPGTFQILIQVKEKIALVYRRKFKKVTNRNSQDNCEDEYDGFPDAKFLKSLVHKKLEILRKEQSGEDGGEVEGGPKIGDHLLGEGSFLNEGDKGAKGDYADKEKTVDPGDFQDCKECRLQEV</sequence>
<dbReference type="PANTHER" id="PTHR36417">
    <property type="entry name" value="SELENOPROTEIN DOMAIN PROTEIN (AFU_ORTHOLOGUE AFUA_1G05220)"/>
    <property type="match status" value="1"/>
</dbReference>
<gene>
    <name evidence="3" type="ORF">KGF56_000535</name>
</gene>
<dbReference type="SUPFAM" id="SSF52833">
    <property type="entry name" value="Thioredoxin-like"/>
    <property type="match status" value="1"/>
</dbReference>
<evidence type="ECO:0000256" key="2">
    <source>
        <dbReference type="SAM" id="MobiDB-lite"/>
    </source>
</evidence>
<name>A0AAI9T1K8_9ASCO</name>
<comment type="caution">
    <text evidence="3">The sequence shown here is derived from an EMBL/GenBank/DDBJ whole genome shotgun (WGS) entry which is preliminary data.</text>
</comment>
<accession>A0AAI9T1K8</accession>
<organism evidence="3 4">
    <name type="scientific">Candida oxycetoniae</name>
    <dbReference type="NCBI Taxonomy" id="497107"/>
    <lineage>
        <taxon>Eukaryota</taxon>
        <taxon>Fungi</taxon>
        <taxon>Dikarya</taxon>
        <taxon>Ascomycota</taxon>
        <taxon>Saccharomycotina</taxon>
        <taxon>Pichiomycetes</taxon>
        <taxon>Debaryomycetaceae</taxon>
        <taxon>Candida/Lodderomyces clade</taxon>
        <taxon>Candida</taxon>
    </lineage>
</organism>
<evidence type="ECO:0000256" key="1">
    <source>
        <dbReference type="ARBA" id="ARBA00023284"/>
    </source>
</evidence>
<dbReference type="Proteomes" id="UP001202479">
    <property type="component" value="Unassembled WGS sequence"/>
</dbReference>
<protein>
    <submittedName>
        <fullName evidence="3">Uncharacterized protein</fullName>
    </submittedName>
</protein>
<dbReference type="AlphaFoldDB" id="A0AAI9T1K8"/>
<dbReference type="GeneID" id="73378152"/>
<dbReference type="RefSeq" id="XP_049182434.1">
    <property type="nucleotide sequence ID" value="XM_049326457.1"/>
</dbReference>
<dbReference type="PANTHER" id="PTHR36417:SF2">
    <property type="entry name" value="SELENOPROTEIN DOMAIN PROTEIN (AFU_ORTHOLOGUE AFUA_1G05220)"/>
    <property type="match status" value="1"/>
</dbReference>
<dbReference type="EMBL" id="JAHUZD010000022">
    <property type="protein sequence ID" value="KAI3406689.1"/>
    <property type="molecule type" value="Genomic_DNA"/>
</dbReference>